<evidence type="ECO:0000256" key="1">
    <source>
        <dbReference type="SAM" id="MobiDB-lite"/>
    </source>
</evidence>
<gene>
    <name evidence="2" type="ORF">VAE063_150007</name>
</gene>
<dbReference type="Proteomes" id="UP001152658">
    <property type="component" value="Unassembled WGS sequence"/>
</dbReference>
<organism evidence="2 3">
    <name type="scientific">Vibrio aestuarianus</name>
    <dbReference type="NCBI Taxonomy" id="28171"/>
    <lineage>
        <taxon>Bacteria</taxon>
        <taxon>Pseudomonadati</taxon>
        <taxon>Pseudomonadota</taxon>
        <taxon>Gammaproteobacteria</taxon>
        <taxon>Vibrionales</taxon>
        <taxon>Vibrionaceae</taxon>
        <taxon>Vibrio</taxon>
    </lineage>
</organism>
<keyword evidence="3" id="KW-1185">Reference proteome</keyword>
<dbReference type="RefSeq" id="WP_261925458.1">
    <property type="nucleotide sequence ID" value="NZ_CALYLK010000048.1"/>
</dbReference>
<accession>A0ABM9FKT4</accession>
<dbReference type="EMBL" id="CALYLK010000048">
    <property type="protein sequence ID" value="CAH8205573.1"/>
    <property type="molecule type" value="Genomic_DNA"/>
</dbReference>
<comment type="caution">
    <text evidence="2">The sequence shown here is derived from an EMBL/GenBank/DDBJ whole genome shotgun (WGS) entry which is preliminary data.</text>
</comment>
<evidence type="ECO:0000313" key="2">
    <source>
        <dbReference type="EMBL" id="CAH8205573.1"/>
    </source>
</evidence>
<protein>
    <submittedName>
        <fullName evidence="2">Uncharacterized protein</fullName>
    </submittedName>
</protein>
<sequence>MPSVIKAQLTTTGRKDGIKCPKCNNIQYIDTALELVIQDIKDHRGFHCWFCHNKGHALTNEHAIAGVIKQSYSSIIELIQSTRMGKVEKWFDYIELKRSRYKEHSESIQVSLPCGKTSKVTCRPLSEWKKLLRESKRRNQYQIWCDCCGLGGGNYKPHHVYDQQVQRYHPNGSLKNRTPDRESDKSNKNQNKTYICGESLMFGNVKLVHPPFVTRPNRLVQQQGPYCFICHENVRLLSNFNMKKNSPSTPKSLNFIRKWWLNRVGMLGILQQRIDFSGVTVEVLGAPNFDESNIIDTKNTELNFVCGRAGHKPVKATFDNMRNKAKTGCCSSCLNDTPYIANSYAQILRISDVRTKLEPKLGIDQFLKLMR</sequence>
<feature type="region of interest" description="Disordered" evidence="1">
    <location>
        <begin position="167"/>
        <end position="190"/>
    </location>
</feature>
<name>A0ABM9FKT4_9VIBR</name>
<evidence type="ECO:0000313" key="3">
    <source>
        <dbReference type="Proteomes" id="UP001152658"/>
    </source>
</evidence>
<reference evidence="2" key="1">
    <citation type="submission" date="2022-06" db="EMBL/GenBank/DDBJ databases">
        <authorList>
            <person name="Goudenege D."/>
            <person name="Le Roux F."/>
        </authorList>
    </citation>
    <scope>NUCLEOTIDE SEQUENCE</scope>
    <source>
        <strain evidence="2">12-063</strain>
    </source>
</reference>
<feature type="compositionally biased region" description="Basic and acidic residues" evidence="1">
    <location>
        <begin position="177"/>
        <end position="187"/>
    </location>
</feature>
<proteinExistence type="predicted"/>